<evidence type="ECO:0000313" key="4">
    <source>
        <dbReference type="Proteomes" id="UP000053411"/>
    </source>
</evidence>
<name>A0A0D2I5S6_9EURO</name>
<dbReference type="OrthoDB" id="3687641at2759"/>
<dbReference type="GO" id="GO:0043386">
    <property type="term" value="P:mycotoxin biosynthetic process"/>
    <property type="evidence" value="ECO:0007669"/>
    <property type="project" value="InterPro"/>
</dbReference>
<sequence length="280" mass="32307">MHSYEESNVPFLQDLKDDSFESRALNREKPASNSKKLVWWTFYTLVLVVSNAFTFYGARVYRHSQLDKVCTAHTSQSWSPVEQDVEIHYNSRRFNASFYNESIYRQPASPEVDAAWEELGTELKGIVLSVDEAKRSGLELDRVMVGEDYGGPGYVAFVEVTHQIHCLNLLRRGLWWNYDYYMSNSIAEFADGESIVKLHIGHCLDTLRQALMCSSDTGLLPFVWVSNNGNPPKQFPDFFREHKCRNFEPILDFAKRREVKALEHMKAVPHKGALILEDFP</sequence>
<keyword evidence="2" id="KW-0472">Membrane</keyword>
<feature type="transmembrane region" description="Helical" evidence="2">
    <location>
        <begin position="37"/>
        <end position="58"/>
    </location>
</feature>
<dbReference type="AlphaFoldDB" id="A0A0D2I5S6"/>
<keyword evidence="2" id="KW-0812">Transmembrane</keyword>
<dbReference type="EMBL" id="KN848102">
    <property type="protein sequence ID" value="KIX92626.1"/>
    <property type="molecule type" value="Genomic_DNA"/>
</dbReference>
<accession>A0A0D2I5S6</accession>
<dbReference type="Proteomes" id="UP000053411">
    <property type="component" value="Unassembled WGS sequence"/>
</dbReference>
<dbReference type="VEuPathDB" id="FungiDB:Z520_11655"/>
<dbReference type="PANTHER" id="PTHR33365">
    <property type="entry name" value="YALI0B05434P"/>
    <property type="match status" value="1"/>
</dbReference>
<evidence type="ECO:0000256" key="1">
    <source>
        <dbReference type="ARBA" id="ARBA00035112"/>
    </source>
</evidence>
<dbReference type="RefSeq" id="XP_016626749.1">
    <property type="nucleotide sequence ID" value="XM_016782143.1"/>
</dbReference>
<evidence type="ECO:0008006" key="5">
    <source>
        <dbReference type="Google" id="ProtNLM"/>
    </source>
</evidence>
<dbReference type="InterPro" id="IPR021765">
    <property type="entry name" value="UstYa-like"/>
</dbReference>
<dbReference type="PANTHER" id="PTHR33365:SF13">
    <property type="entry name" value="TAT PATHWAY SIGNAL SEQUENCE"/>
    <property type="match status" value="1"/>
</dbReference>
<keyword evidence="2" id="KW-1133">Transmembrane helix</keyword>
<comment type="similarity">
    <text evidence="1">Belongs to the ustYa family.</text>
</comment>
<dbReference type="GeneID" id="27717401"/>
<evidence type="ECO:0000313" key="3">
    <source>
        <dbReference type="EMBL" id="KIX92626.1"/>
    </source>
</evidence>
<proteinExistence type="inferred from homology"/>
<protein>
    <recommendedName>
        <fullName evidence="5">Tat pathway signal sequence</fullName>
    </recommendedName>
</protein>
<organism evidence="3 4">
    <name type="scientific">Fonsecaea multimorphosa CBS 102226</name>
    <dbReference type="NCBI Taxonomy" id="1442371"/>
    <lineage>
        <taxon>Eukaryota</taxon>
        <taxon>Fungi</taxon>
        <taxon>Dikarya</taxon>
        <taxon>Ascomycota</taxon>
        <taxon>Pezizomycotina</taxon>
        <taxon>Eurotiomycetes</taxon>
        <taxon>Chaetothyriomycetidae</taxon>
        <taxon>Chaetothyriales</taxon>
        <taxon>Herpotrichiellaceae</taxon>
        <taxon>Fonsecaea</taxon>
    </lineage>
</organism>
<reference evidence="3 4" key="1">
    <citation type="submission" date="2015-01" db="EMBL/GenBank/DDBJ databases">
        <title>The Genome Sequence of Fonsecaea multimorphosa CBS 102226.</title>
        <authorList>
            <consortium name="The Broad Institute Genomics Platform"/>
            <person name="Cuomo C."/>
            <person name="de Hoog S."/>
            <person name="Gorbushina A."/>
            <person name="Stielow B."/>
            <person name="Teixiera M."/>
            <person name="Abouelleil A."/>
            <person name="Chapman S.B."/>
            <person name="Priest M."/>
            <person name="Young S.K."/>
            <person name="Wortman J."/>
            <person name="Nusbaum C."/>
            <person name="Birren B."/>
        </authorList>
    </citation>
    <scope>NUCLEOTIDE SEQUENCE [LARGE SCALE GENOMIC DNA]</scope>
    <source>
        <strain evidence="3 4">CBS 102226</strain>
    </source>
</reference>
<dbReference type="STRING" id="1442371.A0A0D2I5S6"/>
<gene>
    <name evidence="3" type="ORF">Z520_11655</name>
</gene>
<evidence type="ECO:0000256" key="2">
    <source>
        <dbReference type="SAM" id="Phobius"/>
    </source>
</evidence>
<dbReference type="Pfam" id="PF11807">
    <property type="entry name" value="UstYa"/>
    <property type="match status" value="1"/>
</dbReference>
<keyword evidence="4" id="KW-1185">Reference proteome</keyword>